<organism evidence="2 3">
    <name type="scientific">Suhomyces tanzawaensis NRRL Y-17324</name>
    <dbReference type="NCBI Taxonomy" id="984487"/>
    <lineage>
        <taxon>Eukaryota</taxon>
        <taxon>Fungi</taxon>
        <taxon>Dikarya</taxon>
        <taxon>Ascomycota</taxon>
        <taxon>Saccharomycotina</taxon>
        <taxon>Pichiomycetes</taxon>
        <taxon>Debaryomycetaceae</taxon>
        <taxon>Suhomyces</taxon>
    </lineage>
</organism>
<dbReference type="Proteomes" id="UP000094285">
    <property type="component" value="Unassembled WGS sequence"/>
</dbReference>
<name>A0A1E4SHX9_9ASCO</name>
<dbReference type="AlphaFoldDB" id="A0A1E4SHX9"/>
<proteinExistence type="predicted"/>
<sequence>MRNILFDDGEDETSTQKGYTASTKPKQVPGCNILSFMEEFLKVEYGNDSKHSKQFIFNISENRLLLGAESALPKEFSDTGDKLLSNEQAYLEIEEFLGKLQHVSEMGRSSGTKNEYLLQITSEVEDCLKSKYKYNPSPLFYPSRNDTNLKKYNRIQLIDSLGKMTKDTYCNGEYGPVRNLENPSLASAQVCPGSTNLNRLHVDHFETFTVHFRGVKNNMLELDRRERKVFLSQLPLKDLGTFQQALLQRMCQLKLGNEFSSVQYQLYTKIFDDVGEERDARNEASSGLEVFKQPLRAICSRISWIGSTLAYN</sequence>
<protein>
    <submittedName>
        <fullName evidence="2">Uncharacterized protein</fullName>
    </submittedName>
</protein>
<dbReference type="GeneID" id="30985000"/>
<feature type="region of interest" description="Disordered" evidence="1">
    <location>
        <begin position="1"/>
        <end position="25"/>
    </location>
</feature>
<accession>A0A1E4SHX9</accession>
<evidence type="ECO:0000313" key="3">
    <source>
        <dbReference type="Proteomes" id="UP000094285"/>
    </source>
</evidence>
<evidence type="ECO:0000256" key="1">
    <source>
        <dbReference type="SAM" id="MobiDB-lite"/>
    </source>
</evidence>
<dbReference type="RefSeq" id="XP_020064227.1">
    <property type="nucleotide sequence ID" value="XM_020210864.1"/>
</dbReference>
<feature type="compositionally biased region" description="Polar residues" evidence="1">
    <location>
        <begin position="15"/>
        <end position="25"/>
    </location>
</feature>
<reference evidence="3" key="1">
    <citation type="submission" date="2016-05" db="EMBL/GenBank/DDBJ databases">
        <title>Comparative genomics of biotechnologically important yeasts.</title>
        <authorList>
            <consortium name="DOE Joint Genome Institute"/>
            <person name="Riley R."/>
            <person name="Haridas S."/>
            <person name="Wolfe K.H."/>
            <person name="Lopes M.R."/>
            <person name="Hittinger C.T."/>
            <person name="Goker M."/>
            <person name="Salamov A."/>
            <person name="Wisecaver J."/>
            <person name="Long T.M."/>
            <person name="Aerts A.L."/>
            <person name="Barry K."/>
            <person name="Choi C."/>
            <person name="Clum A."/>
            <person name="Coughlan A.Y."/>
            <person name="Deshpande S."/>
            <person name="Douglass A.P."/>
            <person name="Hanson S.J."/>
            <person name="Klenk H.-P."/>
            <person name="Labutti K."/>
            <person name="Lapidus A."/>
            <person name="Lindquist E."/>
            <person name="Lipzen A."/>
            <person name="Meier-Kolthoff J.P."/>
            <person name="Ohm R.A."/>
            <person name="Otillar R.P."/>
            <person name="Pangilinan J."/>
            <person name="Peng Y."/>
            <person name="Rokas A."/>
            <person name="Rosa C.A."/>
            <person name="Scheuner C."/>
            <person name="Sibirny A.A."/>
            <person name="Slot J.C."/>
            <person name="Stielow J.B."/>
            <person name="Sun H."/>
            <person name="Kurtzman C.P."/>
            <person name="Blackwell M."/>
            <person name="Grigoriev I.V."/>
            <person name="Jeffries T.W."/>
        </authorList>
    </citation>
    <scope>NUCLEOTIDE SEQUENCE [LARGE SCALE GENOMIC DNA]</scope>
    <source>
        <strain evidence="3">NRRL Y-17324</strain>
    </source>
</reference>
<dbReference type="EMBL" id="KV453912">
    <property type="protein sequence ID" value="ODV79105.1"/>
    <property type="molecule type" value="Genomic_DNA"/>
</dbReference>
<keyword evidence="3" id="KW-1185">Reference proteome</keyword>
<gene>
    <name evidence="2" type="ORF">CANTADRAFT_6280</name>
</gene>
<evidence type="ECO:0000313" key="2">
    <source>
        <dbReference type="EMBL" id="ODV79105.1"/>
    </source>
</evidence>